<sequence length="127" mass="14222">MNSSQHISIDQLTINSLHGHVPEAHERKIKNLIDRSMKEFTAVFGQSSEEEQSMNGIVAIDLDVWSDKAVDRQVLSTAFSVREPVDWGPKPRKPVRCGGSKCYTIKLGDFTYTICIDWEGPCGKLSL</sequence>
<dbReference type="EMBL" id="JBHRTS010000002">
    <property type="protein sequence ID" value="MFC3193394.1"/>
    <property type="molecule type" value="Genomic_DNA"/>
</dbReference>
<protein>
    <submittedName>
        <fullName evidence="1">Uncharacterized protein</fullName>
    </submittedName>
</protein>
<dbReference type="Proteomes" id="UP001595533">
    <property type="component" value="Unassembled WGS sequence"/>
</dbReference>
<organism evidence="1 2">
    <name type="scientific">Marinicella sediminis</name>
    <dbReference type="NCBI Taxonomy" id="1792834"/>
    <lineage>
        <taxon>Bacteria</taxon>
        <taxon>Pseudomonadati</taxon>
        <taxon>Pseudomonadota</taxon>
        <taxon>Gammaproteobacteria</taxon>
        <taxon>Lysobacterales</taxon>
        <taxon>Marinicellaceae</taxon>
        <taxon>Marinicella</taxon>
    </lineage>
</organism>
<keyword evidence="2" id="KW-1185">Reference proteome</keyword>
<comment type="caution">
    <text evidence="1">The sequence shown here is derived from an EMBL/GenBank/DDBJ whole genome shotgun (WGS) entry which is preliminary data.</text>
</comment>
<reference evidence="2" key="1">
    <citation type="journal article" date="2019" name="Int. J. Syst. Evol. Microbiol.">
        <title>The Global Catalogue of Microorganisms (GCM) 10K type strain sequencing project: providing services to taxonomists for standard genome sequencing and annotation.</title>
        <authorList>
            <consortium name="The Broad Institute Genomics Platform"/>
            <consortium name="The Broad Institute Genome Sequencing Center for Infectious Disease"/>
            <person name="Wu L."/>
            <person name="Ma J."/>
        </authorList>
    </citation>
    <scope>NUCLEOTIDE SEQUENCE [LARGE SCALE GENOMIC DNA]</scope>
    <source>
        <strain evidence="2">KCTC 42953</strain>
    </source>
</reference>
<gene>
    <name evidence="1" type="ORF">ACFODZ_03955</name>
</gene>
<proteinExistence type="predicted"/>
<dbReference type="RefSeq" id="WP_157892683.1">
    <property type="nucleotide sequence ID" value="NZ_JBHRTS010000002.1"/>
</dbReference>
<accession>A0ABV7J909</accession>
<name>A0ABV7J909_9GAMM</name>
<evidence type="ECO:0000313" key="2">
    <source>
        <dbReference type="Proteomes" id="UP001595533"/>
    </source>
</evidence>
<evidence type="ECO:0000313" key="1">
    <source>
        <dbReference type="EMBL" id="MFC3193394.1"/>
    </source>
</evidence>